<dbReference type="Proteomes" id="UP000314985">
    <property type="component" value="Chromosome 10"/>
</dbReference>
<name>A0A4X1V2R4_PIG</name>
<feature type="signal peptide" evidence="1">
    <location>
        <begin position="1"/>
        <end position="18"/>
    </location>
</feature>
<dbReference type="AlphaFoldDB" id="A0A4X1V2R4"/>
<accession>A0A4X1V2R4</accession>
<dbReference type="PIRSF" id="PIRSF018417">
    <property type="entry name" value="FACC_protein"/>
    <property type="match status" value="1"/>
</dbReference>
<gene>
    <name evidence="2" type="primary">FANCC</name>
</gene>
<dbReference type="GO" id="GO:0036297">
    <property type="term" value="P:interstrand cross-link repair"/>
    <property type="evidence" value="ECO:0007669"/>
    <property type="project" value="InterPro"/>
</dbReference>
<reference evidence="2 3" key="1">
    <citation type="submission" date="2017-08" db="EMBL/GenBank/DDBJ databases">
        <title>USMARCv1.0.</title>
        <authorList>
            <person name="Hannum G.I."/>
            <person name="Koren S."/>
            <person name="Schroeder S.G."/>
            <person name="Chin S.C."/>
            <person name="Nonneman D.J."/>
            <person name="Becker S.A."/>
            <person name="Rosen B.D."/>
            <person name="Bickhart D.M."/>
            <person name="Putnam N.H."/>
            <person name="Green R.E."/>
            <person name="Tuggle C.K."/>
            <person name="Liu H."/>
            <person name="Rohrer G.A."/>
            <person name="Warr A."/>
            <person name="Hall R."/>
            <person name="Kim K."/>
            <person name="Hume D.A."/>
            <person name="Talbot R."/>
            <person name="Chow W."/>
            <person name="Howe K."/>
            <person name="Schwartz A.S."/>
            <person name="Watson M."/>
            <person name="Archibald A.L."/>
            <person name="Phillippy A.M."/>
            <person name="Smith T.P.L."/>
        </authorList>
    </citation>
    <scope>NUCLEOTIDE SEQUENCE [LARGE SCALE GENOMIC DNA]</scope>
</reference>
<sequence length="623" mass="70459">MLFWSHVILLSLISGCEGTGKSSCFKCSTLPHFLQIQCVFTVSSSAWQTTVKVHHLSPFSAMAQDLVALSSDYQFWMQKLSVWDQASTLETQQDTCLHLPQFQEFLRQMYEVLKEMDSSAITERFPTIGQLLAKVCRNPFILAYDESQKILIWCLCCLINKDPRNSGESKLNSWTRGLLSCILSTFRFDIKEVGLFTRGLGYAPTAYYPGLLKNMVLSLVSELRENHLNGFNTQRRMAPERITSLSRVCVPLVTLPEFEPLVEALLTYHGHEPQEVLCPEFFDAVNEAFLLKKISLPASAILCLWLRHLPSLENTMLHLFEKLVFSERNFLRRIECFMKDLLLPEAACHPAVFRVVDEMFRYALLETDGAPEVLAALQVFTRCFVEALEKENKQLRFAFKTYFPYASPSLVVTLLQHPKDIPRGLWSQPLRRISEMLQEIVEGQTHGSYGGPFESWFLFVHFGEWADIAAEQLLMVEAEAEAPEALLWLLAFSGSPGAGRRQRSQTMAEVKAVLGRLTKLLRSPTLSARDLQAAAGGGRGGDPSPPACGQLTRRLLLNFLLWAPGGRAIAREVITLIAQTDAITHEVIGFLDQTLYRWDHLCVEAPRPRELARELLTELRGQA</sequence>
<dbReference type="InterPro" id="IPR000686">
    <property type="entry name" value="FANCC"/>
</dbReference>
<organism evidence="2 3">
    <name type="scientific">Sus scrofa</name>
    <name type="common">Pig</name>
    <dbReference type="NCBI Taxonomy" id="9823"/>
    <lineage>
        <taxon>Eukaryota</taxon>
        <taxon>Metazoa</taxon>
        <taxon>Chordata</taxon>
        <taxon>Craniata</taxon>
        <taxon>Vertebrata</taxon>
        <taxon>Euteleostomi</taxon>
        <taxon>Mammalia</taxon>
        <taxon>Eutheria</taxon>
        <taxon>Laurasiatheria</taxon>
        <taxon>Artiodactyla</taxon>
        <taxon>Suina</taxon>
        <taxon>Suidae</taxon>
        <taxon>Sus</taxon>
    </lineage>
</organism>
<proteinExistence type="predicted"/>
<protein>
    <submittedName>
        <fullName evidence="2">FA complementation group C</fullName>
    </submittedName>
</protein>
<reference evidence="2" key="2">
    <citation type="submission" date="2025-08" db="UniProtKB">
        <authorList>
            <consortium name="Ensembl"/>
        </authorList>
    </citation>
    <scope>IDENTIFICATION</scope>
</reference>
<evidence type="ECO:0000256" key="1">
    <source>
        <dbReference type="SAM" id="SignalP"/>
    </source>
</evidence>
<dbReference type="PANTHER" id="PTHR16798:SF0">
    <property type="entry name" value="FANCONI ANEMIA GROUP C PROTEIN"/>
    <property type="match status" value="1"/>
</dbReference>
<dbReference type="Ensembl" id="ENSSSCT00070042718.1">
    <property type="protein sequence ID" value="ENSSSCP00070035931.1"/>
    <property type="gene ID" value="ENSSSCG00070021474.1"/>
</dbReference>
<feature type="chain" id="PRO_5021370988" evidence="1">
    <location>
        <begin position="19"/>
        <end position="623"/>
    </location>
</feature>
<dbReference type="GO" id="GO:0043240">
    <property type="term" value="C:Fanconi anaemia nuclear complex"/>
    <property type="evidence" value="ECO:0007669"/>
    <property type="project" value="InterPro"/>
</dbReference>
<dbReference type="Pfam" id="PF02106">
    <property type="entry name" value="Fanconi_C"/>
    <property type="match status" value="1"/>
</dbReference>
<dbReference type="PANTHER" id="PTHR16798">
    <property type="entry name" value="FANCONI ANEMIA GROUP C PROTEIN FANCC"/>
    <property type="match status" value="1"/>
</dbReference>
<dbReference type="PRINTS" id="PR00494">
    <property type="entry name" value="FANCONICGENE"/>
</dbReference>
<evidence type="ECO:0000313" key="3">
    <source>
        <dbReference type="Proteomes" id="UP000314985"/>
    </source>
</evidence>
<evidence type="ECO:0000313" key="2">
    <source>
        <dbReference type="Ensembl" id="ENSSSCP00070035931.1"/>
    </source>
</evidence>
<keyword evidence="1" id="KW-0732">Signal</keyword>